<protein>
    <submittedName>
        <fullName evidence="2">Uncharacterized protein</fullName>
    </submittedName>
</protein>
<evidence type="ECO:0000256" key="1">
    <source>
        <dbReference type="SAM" id="MobiDB-lite"/>
    </source>
</evidence>
<comment type="caution">
    <text evidence="2">The sequence shown here is derived from an EMBL/GenBank/DDBJ whole genome shotgun (WGS) entry which is preliminary data.</text>
</comment>
<evidence type="ECO:0000313" key="2">
    <source>
        <dbReference type="EMBL" id="KAF7508255.1"/>
    </source>
</evidence>
<dbReference type="AlphaFoldDB" id="A0A8H7E4H0"/>
<feature type="compositionally biased region" description="Basic and acidic residues" evidence="1">
    <location>
        <begin position="358"/>
        <end position="373"/>
    </location>
</feature>
<sequence length="564" mass="61771">MPNKYSHSVVLAHYSSLGLIDLPNDQYIAYLKTYPTSARSSITSKSKVRTNGTSRSVTPSTAYSARYRISGDNASTSRSVTSRREYGGTARRDVILESDDSDEPVVLRKKFEPYERPPQSQRQSDVRDLRTEKRKLPSVSTYTGRSSSEASEGLVPSEPPPPLPPQASSRVRGESRISPPSVINLNDYELEPAAEAPEAAPNQHSGPDTTKHSSSRKPNHLAVKAIPPNSKTPSSMTRDTEIYHPDPEEEPDFAGFSDAHFSDATITAIHNADTDPSPTVSSNQFPKSSTFKPSAPLTNGPLTLPKRRDPATSFKQTSATLRPPRRNRSYDSISSMDSEMMHSTTALPPVVPRKAQKPLHESGKDSVTSRDPLDSDDAMDPSLFEILKDVPHRTSVSPSRKRFAGLYSHSPPLTSGPSHQSSQKTASHASPSPDFWRGLDEMLSDSDASVVFPPDIAKYKPRDTVPAPVLKSSKTPMYPTEDGESKRPTTAPAPKTSNRGAFASNEPLPNGQSKPTIPSKESLDKPRDAGKLPTIRLVDSTPPRKEKNGFLKKLRKKSYDQNKL</sequence>
<proteinExistence type="predicted"/>
<feature type="compositionally biased region" description="Polar residues" evidence="1">
    <location>
        <begin position="274"/>
        <end position="301"/>
    </location>
</feature>
<dbReference type="OrthoDB" id="4151037at2759"/>
<reference evidence="2" key="1">
    <citation type="submission" date="2020-02" db="EMBL/GenBank/DDBJ databases">
        <authorList>
            <person name="Palmer J.M."/>
        </authorList>
    </citation>
    <scope>NUCLEOTIDE SEQUENCE</scope>
    <source>
        <strain evidence="2">EPUS1.4</strain>
        <tissue evidence="2">Thallus</tissue>
    </source>
</reference>
<feature type="compositionally biased region" description="Polar residues" evidence="1">
    <location>
        <begin position="411"/>
        <end position="430"/>
    </location>
</feature>
<evidence type="ECO:0000313" key="3">
    <source>
        <dbReference type="Proteomes" id="UP000606974"/>
    </source>
</evidence>
<feature type="compositionally biased region" description="Polar residues" evidence="1">
    <location>
        <begin position="330"/>
        <end position="346"/>
    </location>
</feature>
<feature type="compositionally biased region" description="Low complexity" evidence="1">
    <location>
        <begin position="191"/>
        <end position="201"/>
    </location>
</feature>
<feature type="compositionally biased region" description="Polar residues" evidence="1">
    <location>
        <begin position="138"/>
        <end position="150"/>
    </location>
</feature>
<dbReference type="Proteomes" id="UP000606974">
    <property type="component" value="Unassembled WGS sequence"/>
</dbReference>
<feature type="region of interest" description="Disordered" evidence="1">
    <location>
        <begin position="452"/>
        <end position="564"/>
    </location>
</feature>
<feature type="compositionally biased region" description="Basic and acidic residues" evidence="1">
    <location>
        <begin position="82"/>
        <end position="95"/>
    </location>
</feature>
<dbReference type="EMBL" id="JAACFV010000056">
    <property type="protein sequence ID" value="KAF7508255.1"/>
    <property type="molecule type" value="Genomic_DNA"/>
</dbReference>
<feature type="compositionally biased region" description="Basic and acidic residues" evidence="1">
    <location>
        <begin position="105"/>
        <end position="115"/>
    </location>
</feature>
<feature type="region of interest" description="Disordered" evidence="1">
    <location>
        <begin position="39"/>
        <end position="61"/>
    </location>
</feature>
<feature type="compositionally biased region" description="Basic and acidic residues" evidence="1">
    <location>
        <begin position="521"/>
        <end position="530"/>
    </location>
</feature>
<feature type="compositionally biased region" description="Basic and acidic residues" evidence="1">
    <location>
        <begin position="124"/>
        <end position="135"/>
    </location>
</feature>
<accession>A0A8H7E4H0</accession>
<organism evidence="2 3">
    <name type="scientific">Endocarpon pusillum</name>
    <dbReference type="NCBI Taxonomy" id="364733"/>
    <lineage>
        <taxon>Eukaryota</taxon>
        <taxon>Fungi</taxon>
        <taxon>Dikarya</taxon>
        <taxon>Ascomycota</taxon>
        <taxon>Pezizomycotina</taxon>
        <taxon>Eurotiomycetes</taxon>
        <taxon>Chaetothyriomycetidae</taxon>
        <taxon>Verrucariales</taxon>
        <taxon>Verrucariaceae</taxon>
        <taxon>Endocarpon</taxon>
    </lineage>
</organism>
<keyword evidence="3" id="KW-1185">Reference proteome</keyword>
<feature type="region of interest" description="Disordered" evidence="1">
    <location>
        <begin position="73"/>
        <end position="440"/>
    </location>
</feature>
<name>A0A8H7E4H0_9EURO</name>
<gene>
    <name evidence="2" type="ORF">GJ744_009400</name>
</gene>